<accession>A0A1M6LEC5</accession>
<dbReference type="OrthoDB" id="6713694at2"/>
<protein>
    <submittedName>
        <fullName evidence="1">Uncharacterized protein</fullName>
    </submittedName>
</protein>
<evidence type="ECO:0000313" key="1">
    <source>
        <dbReference type="EMBL" id="SHJ69549.1"/>
    </source>
</evidence>
<dbReference type="Proteomes" id="UP000184387">
    <property type="component" value="Unassembled WGS sequence"/>
</dbReference>
<dbReference type="STRING" id="198092.SAMN02745194_03147"/>
<organism evidence="1 2">
    <name type="scientific">Muricoccus roseus</name>
    <dbReference type="NCBI Taxonomy" id="198092"/>
    <lineage>
        <taxon>Bacteria</taxon>
        <taxon>Pseudomonadati</taxon>
        <taxon>Pseudomonadota</taxon>
        <taxon>Alphaproteobacteria</taxon>
        <taxon>Acetobacterales</taxon>
        <taxon>Roseomonadaceae</taxon>
        <taxon>Muricoccus</taxon>
    </lineage>
</organism>
<gene>
    <name evidence="1" type="ORF">SAMN02745194_03147</name>
</gene>
<evidence type="ECO:0000313" key="2">
    <source>
        <dbReference type="Proteomes" id="UP000184387"/>
    </source>
</evidence>
<keyword evidence="2" id="KW-1185">Reference proteome</keyword>
<dbReference type="InterPro" id="IPR024400">
    <property type="entry name" value="DUF2635"/>
</dbReference>
<name>A0A1M6LEC5_9PROT</name>
<reference evidence="1 2" key="1">
    <citation type="submission" date="2016-11" db="EMBL/GenBank/DDBJ databases">
        <authorList>
            <person name="Jaros S."/>
            <person name="Januszkiewicz K."/>
            <person name="Wedrychowicz H."/>
        </authorList>
    </citation>
    <scope>NUCLEOTIDE SEQUENCE [LARGE SCALE GENOMIC DNA]</scope>
    <source>
        <strain evidence="1 2">DSM 14916</strain>
    </source>
</reference>
<dbReference type="EMBL" id="FQZF01000018">
    <property type="protein sequence ID" value="SHJ69549.1"/>
    <property type="molecule type" value="Genomic_DNA"/>
</dbReference>
<sequence length="756" mass="78915">MYVVPKPGLKVSDPAQGDFLPEAGRAVATSEYWRRRAKDGDVTILPDEEGLPAQVADIVAAGTTAERPVLLREGMFRFNRDTKRFEGVGEVGQGWAAFGSGAEAVAAAEAARQYRDETQETAAPVAAAAGAIVGLDGRLAAAEQKVAGSLTPDGLRTQGPSVGWGGGLLRTITGLVRNGISITYATLLDGFSIFEYGPKHFAAGGLMVQRLADGGWTLSGPRGVILSWGPTGKITYSDLPVRSISMPGITLVLRYLDGSFLGFRLTKGGYLRRADYPAEDSITGGGSSSAFTDAEMAAFAAEARAYSDKVRRRVVDLRKPTAGLELFISYGQSHAAGWETWPALSKNDLLYDNLMMGMAVHGWGTATWNPLGGSATLTPLKATVMSGTNTVMTDAEVAALPFGASNLGETPLEGFAAQFRAAWLRARGKPGGDPTNRFVFASTGVGGMSVAELMPGASPNRFGRFQAAIAAAKAQAAAAGLTFGVGGILYSQGQQDYAIGTSFSAYVTGLTNLIAAMRAEVASQVPGQTGIVPIYLIQTGGQYTSDSQQLAIARAQIEVARTVPGVFIAANDQAVPDKDDHLTSNGSRMSGCTAGKVAAKTLIDGEGFECTRVIRWTVRGRTLVGLMHLPEGEVKVSTAYVGRAPSGIETSTSRGIYAEDGAGVLPIESTQFERGRLVVATLGRDPVGTVTVWVGRAGGAGAPICLSDSDSTPIVYRYEYTAGSGQTADENIADLVGLSYPSENLCLADVQAATAA</sequence>
<dbReference type="RefSeq" id="WP_073136376.1">
    <property type="nucleotide sequence ID" value="NZ_FQZF01000018.1"/>
</dbReference>
<dbReference type="AlphaFoldDB" id="A0A1M6LEC5"/>
<dbReference type="Pfam" id="PF10948">
    <property type="entry name" value="DUF2635"/>
    <property type="match status" value="1"/>
</dbReference>
<dbReference type="InterPro" id="IPR036514">
    <property type="entry name" value="SGNH_hydro_sf"/>
</dbReference>
<dbReference type="GO" id="GO:0016788">
    <property type="term" value="F:hydrolase activity, acting on ester bonds"/>
    <property type="evidence" value="ECO:0007669"/>
    <property type="project" value="UniProtKB-ARBA"/>
</dbReference>
<proteinExistence type="predicted"/>
<dbReference type="SUPFAM" id="SSF52266">
    <property type="entry name" value="SGNH hydrolase"/>
    <property type="match status" value="1"/>
</dbReference>
<dbReference type="Gene3D" id="3.40.50.1110">
    <property type="entry name" value="SGNH hydrolase"/>
    <property type="match status" value="1"/>
</dbReference>